<dbReference type="AlphaFoldDB" id="A0ABD0U2B6"/>
<accession>A0ABD0U2B6</accession>
<organism evidence="2 3">
    <name type="scientific">Dendrobium thyrsiflorum</name>
    <name type="common">Pinecone-like raceme dendrobium</name>
    <name type="synonym">Orchid</name>
    <dbReference type="NCBI Taxonomy" id="117978"/>
    <lineage>
        <taxon>Eukaryota</taxon>
        <taxon>Viridiplantae</taxon>
        <taxon>Streptophyta</taxon>
        <taxon>Embryophyta</taxon>
        <taxon>Tracheophyta</taxon>
        <taxon>Spermatophyta</taxon>
        <taxon>Magnoliopsida</taxon>
        <taxon>Liliopsida</taxon>
        <taxon>Asparagales</taxon>
        <taxon>Orchidaceae</taxon>
        <taxon>Epidendroideae</taxon>
        <taxon>Malaxideae</taxon>
        <taxon>Dendrobiinae</taxon>
        <taxon>Dendrobium</taxon>
    </lineage>
</organism>
<dbReference type="Proteomes" id="UP001552299">
    <property type="component" value="Unassembled WGS sequence"/>
</dbReference>
<gene>
    <name evidence="2" type="ORF">M5K25_024503</name>
</gene>
<evidence type="ECO:0000313" key="3">
    <source>
        <dbReference type="Proteomes" id="UP001552299"/>
    </source>
</evidence>
<dbReference type="EMBL" id="JANQDX010000018">
    <property type="protein sequence ID" value="KAL0906042.1"/>
    <property type="molecule type" value="Genomic_DNA"/>
</dbReference>
<name>A0ABD0U2B6_DENTH</name>
<proteinExistence type="predicted"/>
<evidence type="ECO:0000256" key="1">
    <source>
        <dbReference type="SAM" id="MobiDB-lite"/>
    </source>
</evidence>
<keyword evidence="3" id="KW-1185">Reference proteome</keyword>
<feature type="region of interest" description="Disordered" evidence="1">
    <location>
        <begin position="60"/>
        <end position="94"/>
    </location>
</feature>
<comment type="caution">
    <text evidence="2">The sequence shown here is derived from an EMBL/GenBank/DDBJ whole genome shotgun (WGS) entry which is preliminary data.</text>
</comment>
<evidence type="ECO:0000313" key="2">
    <source>
        <dbReference type="EMBL" id="KAL0906042.1"/>
    </source>
</evidence>
<sequence>MKRKKFNPRVSGFEIPYCRNPSRVAPTKEISLISDVDIHGVELYRRISYPSPLSITSKAGHSMRLHVGGKTPTEDDGKEKPGLEKLRTKMKENR</sequence>
<reference evidence="2 3" key="1">
    <citation type="journal article" date="2024" name="Plant Biotechnol. J.">
        <title>Dendrobium thyrsiflorum genome and its molecular insights into genes involved in important horticultural traits.</title>
        <authorList>
            <person name="Chen B."/>
            <person name="Wang J.Y."/>
            <person name="Zheng P.J."/>
            <person name="Li K.L."/>
            <person name="Liang Y.M."/>
            <person name="Chen X.F."/>
            <person name="Zhang C."/>
            <person name="Zhao X."/>
            <person name="He X."/>
            <person name="Zhang G.Q."/>
            <person name="Liu Z.J."/>
            <person name="Xu Q."/>
        </authorList>
    </citation>
    <scope>NUCLEOTIDE SEQUENCE [LARGE SCALE GENOMIC DNA]</scope>
    <source>
        <strain evidence="2">GZMU011</strain>
    </source>
</reference>
<feature type="compositionally biased region" description="Basic and acidic residues" evidence="1">
    <location>
        <begin position="72"/>
        <end position="94"/>
    </location>
</feature>
<protein>
    <submittedName>
        <fullName evidence="2">Uncharacterized protein</fullName>
    </submittedName>
</protein>